<name>A0A7J7GI63_CAMSI</name>
<reference evidence="7" key="1">
    <citation type="journal article" date="2020" name="Nat. Commun.">
        <title>Genome assembly of wild tea tree DASZ reveals pedigree and selection history of tea varieties.</title>
        <authorList>
            <person name="Zhang W."/>
            <person name="Zhang Y."/>
            <person name="Qiu H."/>
            <person name="Guo Y."/>
            <person name="Wan H."/>
            <person name="Zhang X."/>
            <person name="Scossa F."/>
            <person name="Alseekh S."/>
            <person name="Zhang Q."/>
            <person name="Wang P."/>
            <person name="Xu L."/>
            <person name="Schmidt M.H."/>
            <person name="Jia X."/>
            <person name="Li D."/>
            <person name="Zhu A."/>
            <person name="Guo F."/>
            <person name="Chen W."/>
            <person name="Ni D."/>
            <person name="Usadel B."/>
            <person name="Fernie A.R."/>
            <person name="Wen W."/>
        </authorList>
    </citation>
    <scope>NUCLEOTIDE SEQUENCE [LARGE SCALE GENOMIC DNA]</scope>
    <source>
        <strain evidence="7">cv. G240</strain>
    </source>
</reference>
<keyword evidence="2" id="KW-0547">Nucleotide-binding</keyword>
<feature type="domain" description="Disease resistance N-terminal" evidence="5">
    <location>
        <begin position="5"/>
        <end position="87"/>
    </location>
</feature>
<dbReference type="Gene3D" id="1.20.5.4130">
    <property type="match status" value="1"/>
</dbReference>
<dbReference type="InterPro" id="IPR038005">
    <property type="entry name" value="RX-like_CC"/>
</dbReference>
<proteinExistence type="predicted"/>
<dbReference type="PANTHER" id="PTHR19338:SF32">
    <property type="entry name" value="OS06G0287500 PROTEIN"/>
    <property type="match status" value="1"/>
</dbReference>
<organism evidence="6 7">
    <name type="scientific">Camellia sinensis</name>
    <name type="common">Tea plant</name>
    <name type="synonym">Thea sinensis</name>
    <dbReference type="NCBI Taxonomy" id="4442"/>
    <lineage>
        <taxon>Eukaryota</taxon>
        <taxon>Viridiplantae</taxon>
        <taxon>Streptophyta</taxon>
        <taxon>Embryophyta</taxon>
        <taxon>Tracheophyta</taxon>
        <taxon>Spermatophyta</taxon>
        <taxon>Magnoliopsida</taxon>
        <taxon>eudicotyledons</taxon>
        <taxon>Gunneridae</taxon>
        <taxon>Pentapetalae</taxon>
        <taxon>asterids</taxon>
        <taxon>Ericales</taxon>
        <taxon>Theaceae</taxon>
        <taxon>Camellia</taxon>
    </lineage>
</organism>
<dbReference type="PANTHER" id="PTHR19338">
    <property type="entry name" value="TRANSLOCASE OF INNER MITOCHONDRIAL MEMBRANE 13 HOMOLOG"/>
    <property type="match status" value="1"/>
</dbReference>
<sequence length="150" mass="16895">MAMMAVKVVLEKLDSLLAEEAQFLGVAGNGVAELRDDLESMRSFLQDAEARIESNKGVQTWVKQVRDVAYNTEDILEEFLLCLSPPQGDGFFHFLRKGYHHLRQLRAQHGLAVQVEAVKRKVKAISERRNAFSFKSIEEATTSTATTVNR</sequence>
<dbReference type="EMBL" id="JACBKZ010000010">
    <property type="protein sequence ID" value="KAF5940147.1"/>
    <property type="molecule type" value="Genomic_DNA"/>
</dbReference>
<evidence type="ECO:0000313" key="7">
    <source>
        <dbReference type="Proteomes" id="UP000593564"/>
    </source>
</evidence>
<evidence type="ECO:0000256" key="3">
    <source>
        <dbReference type="ARBA" id="ARBA00022821"/>
    </source>
</evidence>
<gene>
    <name evidence="6" type="ORF">HYC85_021314</name>
</gene>
<dbReference type="Proteomes" id="UP000593564">
    <property type="component" value="Unassembled WGS sequence"/>
</dbReference>
<keyword evidence="4" id="KW-0067">ATP-binding</keyword>
<evidence type="ECO:0000259" key="5">
    <source>
        <dbReference type="Pfam" id="PF18052"/>
    </source>
</evidence>
<keyword evidence="3" id="KW-0611">Plant defense</keyword>
<keyword evidence="1" id="KW-0677">Repeat</keyword>
<dbReference type="AlphaFoldDB" id="A0A7J7GI63"/>
<protein>
    <recommendedName>
        <fullName evidence="5">Disease resistance N-terminal domain-containing protein</fullName>
    </recommendedName>
</protein>
<reference evidence="6 7" key="2">
    <citation type="submission" date="2020-07" db="EMBL/GenBank/DDBJ databases">
        <title>Genome assembly of wild tea tree DASZ reveals pedigree and selection history of tea varieties.</title>
        <authorList>
            <person name="Zhang W."/>
        </authorList>
    </citation>
    <scope>NUCLEOTIDE SEQUENCE [LARGE SCALE GENOMIC DNA]</scope>
    <source>
        <strain evidence="7">cv. G240</strain>
        <tissue evidence="6">Leaf</tissue>
    </source>
</reference>
<dbReference type="CDD" id="cd14798">
    <property type="entry name" value="RX-CC_like"/>
    <property type="match status" value="1"/>
</dbReference>
<evidence type="ECO:0000256" key="4">
    <source>
        <dbReference type="ARBA" id="ARBA00022840"/>
    </source>
</evidence>
<dbReference type="InterPro" id="IPR041118">
    <property type="entry name" value="Rx_N"/>
</dbReference>
<comment type="caution">
    <text evidence="6">The sequence shown here is derived from an EMBL/GenBank/DDBJ whole genome shotgun (WGS) entry which is preliminary data.</text>
</comment>
<accession>A0A7J7GI63</accession>
<dbReference type="GO" id="GO:0005524">
    <property type="term" value="F:ATP binding"/>
    <property type="evidence" value="ECO:0007669"/>
    <property type="project" value="UniProtKB-KW"/>
</dbReference>
<dbReference type="Pfam" id="PF18052">
    <property type="entry name" value="Rx_N"/>
    <property type="match status" value="1"/>
</dbReference>
<evidence type="ECO:0000256" key="2">
    <source>
        <dbReference type="ARBA" id="ARBA00022741"/>
    </source>
</evidence>
<evidence type="ECO:0000256" key="1">
    <source>
        <dbReference type="ARBA" id="ARBA00022737"/>
    </source>
</evidence>
<dbReference type="GO" id="GO:0006952">
    <property type="term" value="P:defense response"/>
    <property type="evidence" value="ECO:0007669"/>
    <property type="project" value="UniProtKB-KW"/>
</dbReference>
<keyword evidence="7" id="KW-1185">Reference proteome</keyword>
<evidence type="ECO:0000313" key="6">
    <source>
        <dbReference type="EMBL" id="KAF5940147.1"/>
    </source>
</evidence>